<keyword evidence="1" id="KW-0472">Membrane</keyword>
<gene>
    <name evidence="2" type="ORF">U9M48_002519</name>
</gene>
<evidence type="ECO:0000256" key="1">
    <source>
        <dbReference type="SAM" id="Phobius"/>
    </source>
</evidence>
<sequence>MGTICEKSGSSWVVNMEKMLEHASPSVEMARWMQQSIYRVPEFIKKLTNEDAYQPQFVSLGPLHHGETHLQPMEEHKRRAVLHMVKRSGKPVQEFIAAISAVAGEIQGTYGELDDKWRGGNTDRFVEMMVTDGSFLLELIRKDEILTKREIDDDYAPNDPIFSERGFFVWLSQIQNDIIAMENQLPLVVLQKLLAVQRGTSPSDEDINGMVLRLLDRPFEEGMDSQLGLHFLDLYHRSYCGVRPRCEASFDDNDYEPCTHCAAELSEAGIKFKKINTDNIHGIDFENGVLSMPQLQFYDDTEIIYLNLMAFEWLHPDAEDNVVSYISFMDDVIESEKDVALLRTHGLFENMVGSDKKVVEIFNILTKLARPQDTGSRLGHLNKKMNAHCKKRRNKWRAIFVNTYLSNPWVFISLMAAIILLVATLLQTVYTIVPFYTRG</sequence>
<dbReference type="PANTHER" id="PTHR31170">
    <property type="entry name" value="BNAC04G53230D PROTEIN"/>
    <property type="match status" value="1"/>
</dbReference>
<organism evidence="2 3">
    <name type="scientific">Paspalum notatum var. saurae</name>
    <dbReference type="NCBI Taxonomy" id="547442"/>
    <lineage>
        <taxon>Eukaryota</taxon>
        <taxon>Viridiplantae</taxon>
        <taxon>Streptophyta</taxon>
        <taxon>Embryophyta</taxon>
        <taxon>Tracheophyta</taxon>
        <taxon>Spermatophyta</taxon>
        <taxon>Magnoliopsida</taxon>
        <taxon>Liliopsida</taxon>
        <taxon>Poales</taxon>
        <taxon>Poaceae</taxon>
        <taxon>PACMAD clade</taxon>
        <taxon>Panicoideae</taxon>
        <taxon>Andropogonodae</taxon>
        <taxon>Paspaleae</taxon>
        <taxon>Paspalinae</taxon>
        <taxon>Paspalum</taxon>
    </lineage>
</organism>
<evidence type="ECO:0000313" key="2">
    <source>
        <dbReference type="EMBL" id="WVZ51367.1"/>
    </source>
</evidence>
<keyword evidence="3" id="KW-1185">Reference proteome</keyword>
<dbReference type="Pfam" id="PF03140">
    <property type="entry name" value="DUF247"/>
    <property type="match status" value="1"/>
</dbReference>
<dbReference type="PANTHER" id="PTHR31170:SF18">
    <property type="entry name" value="(WILD MALAYSIAN BANANA) HYPOTHETICAL PROTEIN"/>
    <property type="match status" value="1"/>
</dbReference>
<feature type="transmembrane region" description="Helical" evidence="1">
    <location>
        <begin position="409"/>
        <end position="433"/>
    </location>
</feature>
<dbReference type="AlphaFoldDB" id="A0AAQ3PR29"/>
<reference evidence="2 3" key="1">
    <citation type="submission" date="2024-02" db="EMBL/GenBank/DDBJ databases">
        <title>High-quality chromosome-scale genome assembly of Pensacola bahiagrass (Paspalum notatum Flugge var. saurae).</title>
        <authorList>
            <person name="Vega J.M."/>
            <person name="Podio M."/>
            <person name="Orjuela J."/>
            <person name="Siena L.A."/>
            <person name="Pessino S.C."/>
            <person name="Combes M.C."/>
            <person name="Mariac C."/>
            <person name="Albertini E."/>
            <person name="Pupilli F."/>
            <person name="Ortiz J.P.A."/>
            <person name="Leblanc O."/>
        </authorList>
    </citation>
    <scope>NUCLEOTIDE SEQUENCE [LARGE SCALE GENOMIC DNA]</scope>
    <source>
        <strain evidence="2">R1</strain>
        <tissue evidence="2">Leaf</tissue>
    </source>
</reference>
<name>A0AAQ3PR29_PASNO</name>
<keyword evidence="1" id="KW-0812">Transmembrane</keyword>
<dbReference type="Proteomes" id="UP001341281">
    <property type="component" value="Chromosome 01"/>
</dbReference>
<dbReference type="EMBL" id="CP144745">
    <property type="protein sequence ID" value="WVZ51367.1"/>
    <property type="molecule type" value="Genomic_DNA"/>
</dbReference>
<keyword evidence="1" id="KW-1133">Transmembrane helix</keyword>
<dbReference type="InterPro" id="IPR004158">
    <property type="entry name" value="DUF247_pln"/>
</dbReference>
<proteinExistence type="predicted"/>
<accession>A0AAQ3PR29</accession>
<evidence type="ECO:0000313" key="3">
    <source>
        <dbReference type="Proteomes" id="UP001341281"/>
    </source>
</evidence>
<protein>
    <submittedName>
        <fullName evidence="2">Uncharacterized protein</fullName>
    </submittedName>
</protein>